<protein>
    <submittedName>
        <fullName evidence="1">Uncharacterized protein</fullName>
    </submittedName>
</protein>
<accession>A0A0E9U378</accession>
<dbReference type="EMBL" id="GBXM01048927">
    <property type="protein sequence ID" value="JAH59650.1"/>
    <property type="molecule type" value="Transcribed_RNA"/>
</dbReference>
<sequence length="25" mass="2864">MNKEPRALVIVIYFPLSERISTACL</sequence>
<proteinExistence type="predicted"/>
<evidence type="ECO:0000313" key="1">
    <source>
        <dbReference type="EMBL" id="JAH59650.1"/>
    </source>
</evidence>
<reference evidence="1" key="2">
    <citation type="journal article" date="2015" name="Fish Shellfish Immunol.">
        <title>Early steps in the European eel (Anguilla anguilla)-Vibrio vulnificus interaction in the gills: Role of the RtxA13 toxin.</title>
        <authorList>
            <person name="Callol A."/>
            <person name="Pajuelo D."/>
            <person name="Ebbesson L."/>
            <person name="Teles M."/>
            <person name="MacKenzie S."/>
            <person name="Amaro C."/>
        </authorList>
    </citation>
    <scope>NUCLEOTIDE SEQUENCE</scope>
</reference>
<name>A0A0E9U378_ANGAN</name>
<dbReference type="AlphaFoldDB" id="A0A0E9U378"/>
<organism evidence="1">
    <name type="scientific">Anguilla anguilla</name>
    <name type="common">European freshwater eel</name>
    <name type="synonym">Muraena anguilla</name>
    <dbReference type="NCBI Taxonomy" id="7936"/>
    <lineage>
        <taxon>Eukaryota</taxon>
        <taxon>Metazoa</taxon>
        <taxon>Chordata</taxon>
        <taxon>Craniata</taxon>
        <taxon>Vertebrata</taxon>
        <taxon>Euteleostomi</taxon>
        <taxon>Actinopterygii</taxon>
        <taxon>Neopterygii</taxon>
        <taxon>Teleostei</taxon>
        <taxon>Anguilliformes</taxon>
        <taxon>Anguillidae</taxon>
        <taxon>Anguilla</taxon>
    </lineage>
</organism>
<reference evidence="1" key="1">
    <citation type="submission" date="2014-11" db="EMBL/GenBank/DDBJ databases">
        <authorList>
            <person name="Amaro Gonzalez C."/>
        </authorList>
    </citation>
    <scope>NUCLEOTIDE SEQUENCE</scope>
</reference>